<dbReference type="PANTHER" id="PTHR34047">
    <property type="entry name" value="NUCLEAR INTRON MATURASE 1, MITOCHONDRIAL-RELATED"/>
    <property type="match status" value="1"/>
</dbReference>
<comment type="caution">
    <text evidence="3">The sequence shown here is derived from an EMBL/GenBank/DDBJ whole genome shotgun (WGS) entry which is preliminary data.</text>
</comment>
<dbReference type="InterPro" id="IPR043502">
    <property type="entry name" value="DNA/RNA_pol_sf"/>
</dbReference>
<name>A0ABS4DNB1_9GAMM</name>
<keyword evidence="3" id="KW-0548">Nucleotidyltransferase</keyword>
<dbReference type="InterPro" id="IPR051083">
    <property type="entry name" value="GrpII_Intron_Splice-Mob/Def"/>
</dbReference>
<protein>
    <submittedName>
        <fullName evidence="3">RNA-directed DNA polymerase</fullName>
    </submittedName>
</protein>
<keyword evidence="3" id="KW-0695">RNA-directed DNA polymerase</keyword>
<dbReference type="NCBIfam" id="NF041747">
    <property type="entry name" value="Drt3a"/>
    <property type="match status" value="1"/>
</dbReference>
<dbReference type="PANTHER" id="PTHR34047:SF8">
    <property type="entry name" value="PROTEIN YKFC"/>
    <property type="match status" value="1"/>
</dbReference>
<keyword evidence="3" id="KW-0808">Transferase</keyword>
<evidence type="ECO:0000256" key="1">
    <source>
        <dbReference type="ARBA" id="ARBA00034120"/>
    </source>
</evidence>
<reference evidence="3 4" key="1">
    <citation type="submission" date="2021-04" db="EMBL/GenBank/DDBJ databases">
        <authorList>
            <person name="Huq M.A."/>
        </authorList>
    </citation>
    <scope>NUCLEOTIDE SEQUENCE [LARGE SCALE GENOMIC DNA]</scope>
    <source>
        <strain evidence="3 4">MAH-13</strain>
    </source>
</reference>
<feature type="domain" description="Reverse transcriptase" evidence="2">
    <location>
        <begin position="47"/>
        <end position="287"/>
    </location>
</feature>
<accession>A0ABS4DNB1</accession>
<gene>
    <name evidence="3" type="ORF">J7I44_09555</name>
</gene>
<dbReference type="Pfam" id="PF00078">
    <property type="entry name" value="RVT_1"/>
    <property type="match status" value="1"/>
</dbReference>
<evidence type="ECO:0000313" key="3">
    <source>
        <dbReference type="EMBL" id="MBP1474549.1"/>
    </source>
</evidence>
<evidence type="ECO:0000259" key="2">
    <source>
        <dbReference type="PROSITE" id="PS50878"/>
    </source>
</evidence>
<organism evidence="3 4">
    <name type="scientific">Frateuria flava</name>
    <dbReference type="NCBI Taxonomy" id="2821489"/>
    <lineage>
        <taxon>Bacteria</taxon>
        <taxon>Pseudomonadati</taxon>
        <taxon>Pseudomonadota</taxon>
        <taxon>Gammaproteobacteria</taxon>
        <taxon>Lysobacterales</taxon>
        <taxon>Rhodanobacteraceae</taxon>
        <taxon>Frateuria</taxon>
    </lineage>
</organism>
<dbReference type="InterPro" id="IPR043128">
    <property type="entry name" value="Rev_trsase/Diguanyl_cyclase"/>
</dbReference>
<evidence type="ECO:0000313" key="4">
    <source>
        <dbReference type="Proteomes" id="UP000823790"/>
    </source>
</evidence>
<dbReference type="SUPFAM" id="SSF56672">
    <property type="entry name" value="DNA/RNA polymerases"/>
    <property type="match status" value="1"/>
</dbReference>
<comment type="similarity">
    <text evidence="1">Belongs to the bacterial reverse transcriptase family.</text>
</comment>
<sequence length="436" mass="50077">MPIPSQRFTRRELNWMRRWRSQAHLRCGNGLVRPTSPSEWRQFLGEIEEQISRGTFKFNGLRWHKIGPRTALSSNHLEDVLVIRKISNNIRRCYGVRESNRSQLIRTAKQALAESVPKTILRIDIKSCYESIDRNKLLNKIQSDSLVSSETVSLAKQLFREATARSKAHRSQGIPRGLILSTTLAELALRDLDKKLRALPGTYLLLRYVDDILIFTTADREHATASVRELLAELGLKINESKFSAVRVGCNCEIQCTHGHTCPCAKGCLCIDNPHARCEFDFLGYKLSFSPHNTKDPKKLNAISCTFSTRKISRIKHRVWVAFYAFDVDHDWELLMDRIRYLADNQKLESQPSRRGLLAGLSYTHAECDPGDPTVETSLSRLDQFYRAKLRAIKQLIPPIAYERLARLSFQSGFAHHRRTDFSGSRVLQIKKCWAR</sequence>
<dbReference type="PROSITE" id="PS50878">
    <property type="entry name" value="RT_POL"/>
    <property type="match status" value="1"/>
</dbReference>
<keyword evidence="4" id="KW-1185">Reference proteome</keyword>
<dbReference type="InterPro" id="IPR000477">
    <property type="entry name" value="RT_dom"/>
</dbReference>
<dbReference type="GO" id="GO:0003964">
    <property type="term" value="F:RNA-directed DNA polymerase activity"/>
    <property type="evidence" value="ECO:0007669"/>
    <property type="project" value="UniProtKB-KW"/>
</dbReference>
<dbReference type="EMBL" id="JAGJRS010000018">
    <property type="protein sequence ID" value="MBP1474549.1"/>
    <property type="molecule type" value="Genomic_DNA"/>
</dbReference>
<dbReference type="Proteomes" id="UP000823790">
    <property type="component" value="Unassembled WGS sequence"/>
</dbReference>
<proteinExistence type="inferred from homology"/>
<dbReference type="CDD" id="cd01646">
    <property type="entry name" value="RT_Bac_retron_I"/>
    <property type="match status" value="1"/>
</dbReference>
<dbReference type="Gene3D" id="3.30.70.270">
    <property type="match status" value="1"/>
</dbReference>